<comment type="caution">
    <text evidence="2">The sequence shown here is derived from an EMBL/GenBank/DDBJ whole genome shotgun (WGS) entry which is preliminary data.</text>
</comment>
<protein>
    <submittedName>
        <fullName evidence="2">Uncharacterized protein</fullName>
    </submittedName>
</protein>
<keyword evidence="3" id="KW-1185">Reference proteome</keyword>
<feature type="compositionally biased region" description="Polar residues" evidence="1">
    <location>
        <begin position="55"/>
        <end position="64"/>
    </location>
</feature>
<dbReference type="Proteomes" id="UP001328107">
    <property type="component" value="Unassembled WGS sequence"/>
</dbReference>
<feature type="non-terminal residue" evidence="2">
    <location>
        <position position="70"/>
    </location>
</feature>
<evidence type="ECO:0000256" key="1">
    <source>
        <dbReference type="SAM" id="MobiDB-lite"/>
    </source>
</evidence>
<feature type="non-terminal residue" evidence="2">
    <location>
        <position position="1"/>
    </location>
</feature>
<feature type="region of interest" description="Disordered" evidence="1">
    <location>
        <begin position="43"/>
        <end position="70"/>
    </location>
</feature>
<organism evidence="2 3">
    <name type="scientific">Pristionchus mayeri</name>
    <dbReference type="NCBI Taxonomy" id="1317129"/>
    <lineage>
        <taxon>Eukaryota</taxon>
        <taxon>Metazoa</taxon>
        <taxon>Ecdysozoa</taxon>
        <taxon>Nematoda</taxon>
        <taxon>Chromadorea</taxon>
        <taxon>Rhabditida</taxon>
        <taxon>Rhabditina</taxon>
        <taxon>Diplogasteromorpha</taxon>
        <taxon>Diplogasteroidea</taxon>
        <taxon>Neodiplogasteridae</taxon>
        <taxon>Pristionchus</taxon>
    </lineage>
</organism>
<evidence type="ECO:0000313" key="2">
    <source>
        <dbReference type="EMBL" id="GMR46648.1"/>
    </source>
</evidence>
<dbReference type="AlphaFoldDB" id="A0AAN5HZQ2"/>
<gene>
    <name evidence="2" type="ORF">PMAYCL1PPCAC_16843</name>
</gene>
<name>A0AAN5HZQ2_9BILA</name>
<reference evidence="3" key="1">
    <citation type="submission" date="2022-10" db="EMBL/GenBank/DDBJ databases">
        <title>Genome assembly of Pristionchus species.</title>
        <authorList>
            <person name="Yoshida K."/>
            <person name="Sommer R.J."/>
        </authorList>
    </citation>
    <scope>NUCLEOTIDE SEQUENCE [LARGE SCALE GENOMIC DNA]</scope>
    <source>
        <strain evidence="3">RS5460</strain>
    </source>
</reference>
<evidence type="ECO:0000313" key="3">
    <source>
        <dbReference type="Proteomes" id="UP001328107"/>
    </source>
</evidence>
<accession>A0AAN5HZQ2</accession>
<sequence length="70" mass="7760">RDKSTYLSKASKVDRGEGLVRRPLLHSTRAAYYSLRDHVQTSLGKGMHDRGRDTANCNPQSTTIGREDAG</sequence>
<proteinExistence type="predicted"/>
<dbReference type="EMBL" id="BTRK01000004">
    <property type="protein sequence ID" value="GMR46648.1"/>
    <property type="molecule type" value="Genomic_DNA"/>
</dbReference>